<sequence>MVVVVVVVVVVAVAIAVVVQEGRRRVVAVFARRGQVVRPHSLEQLLLFGGVEGPVVAHLVPGVPCQAVRIVL</sequence>
<accession>A0A6B0U3L0</accession>
<dbReference type="EMBL" id="GIFC01000823">
    <property type="protein sequence ID" value="MXU82906.1"/>
    <property type="molecule type" value="Transcribed_RNA"/>
</dbReference>
<dbReference type="AlphaFoldDB" id="A0A6B0U3L0"/>
<proteinExistence type="predicted"/>
<evidence type="ECO:0000256" key="1">
    <source>
        <dbReference type="SAM" id="SignalP"/>
    </source>
</evidence>
<organism evidence="2">
    <name type="scientific">Ixodes ricinus</name>
    <name type="common">Common tick</name>
    <name type="synonym">Acarus ricinus</name>
    <dbReference type="NCBI Taxonomy" id="34613"/>
    <lineage>
        <taxon>Eukaryota</taxon>
        <taxon>Metazoa</taxon>
        <taxon>Ecdysozoa</taxon>
        <taxon>Arthropoda</taxon>
        <taxon>Chelicerata</taxon>
        <taxon>Arachnida</taxon>
        <taxon>Acari</taxon>
        <taxon>Parasitiformes</taxon>
        <taxon>Ixodida</taxon>
        <taxon>Ixodoidea</taxon>
        <taxon>Ixodidae</taxon>
        <taxon>Ixodinae</taxon>
        <taxon>Ixodes</taxon>
    </lineage>
</organism>
<feature type="signal peptide" evidence="1">
    <location>
        <begin position="1"/>
        <end position="16"/>
    </location>
</feature>
<protein>
    <submittedName>
        <fullName evidence="2">Putative secreted protein</fullName>
    </submittedName>
</protein>
<keyword evidence="1" id="KW-0732">Signal</keyword>
<name>A0A6B0U3L0_IXORI</name>
<reference evidence="2" key="1">
    <citation type="submission" date="2019-12" db="EMBL/GenBank/DDBJ databases">
        <title>An insight into the sialome of adult female Ixodes ricinus ticks feeding for 6 days.</title>
        <authorList>
            <person name="Perner J."/>
            <person name="Ribeiro J.M.C."/>
        </authorList>
    </citation>
    <scope>NUCLEOTIDE SEQUENCE</scope>
    <source>
        <strain evidence="2">Semi-engorged</strain>
        <tissue evidence="2">Salivary glands</tissue>
    </source>
</reference>
<evidence type="ECO:0000313" key="2">
    <source>
        <dbReference type="EMBL" id="MXU82906.1"/>
    </source>
</evidence>
<feature type="chain" id="PRO_5025381057" evidence="1">
    <location>
        <begin position="17"/>
        <end position="72"/>
    </location>
</feature>